<dbReference type="InParanoid" id="A0A1S0TWI6"/>
<dbReference type="GeneID" id="9944732"/>
<protein>
    <submittedName>
        <fullName evidence="1">Uncharacterized protein</fullName>
    </submittedName>
</protein>
<sequence>MLCQPGTDVGLILLRTTLYHNIPFPYHTSRSRNQQNRKLLLASHSSSWTTRMKKHGNQKIQTFFSSLPSGLCLNSMCSLGVGTSALELLVVHTSVMAVGCFNQLSMLPGEDKISFWGTNSSPSPPNTSGLFHSCWSPIPNASECLPSPWHSVYSWISGTEQASLNFSNANWRHSLSIVLNPEE</sequence>
<dbReference type="CTD" id="9944732"/>
<name>A0A1S0TWI6_LOALO</name>
<gene>
    <name evidence="1" type="ORF">LOAG_07315</name>
</gene>
<dbReference type="EMBL" id="JH712080">
    <property type="protein sequence ID" value="EFO21173.1"/>
    <property type="molecule type" value="Genomic_DNA"/>
</dbReference>
<evidence type="ECO:0000313" key="1">
    <source>
        <dbReference type="EMBL" id="EFO21173.1"/>
    </source>
</evidence>
<dbReference type="KEGG" id="loa:LOAG_07315"/>
<accession>A0A1S0TWI6</accession>
<reference evidence="1" key="1">
    <citation type="submission" date="2012-04" db="EMBL/GenBank/DDBJ databases">
        <title>The Genome Sequence of Loa loa.</title>
        <authorList>
            <consortium name="The Broad Institute Genome Sequencing Platform"/>
            <consortium name="Broad Institute Genome Sequencing Center for Infectious Disease"/>
            <person name="Nutman T.B."/>
            <person name="Fink D.L."/>
            <person name="Russ C."/>
            <person name="Young S."/>
            <person name="Zeng Q."/>
            <person name="Gargeya S."/>
            <person name="Alvarado L."/>
            <person name="Berlin A."/>
            <person name="Chapman S.B."/>
            <person name="Chen Z."/>
            <person name="Freedman E."/>
            <person name="Gellesch M."/>
            <person name="Goldberg J."/>
            <person name="Griggs A."/>
            <person name="Gujja S."/>
            <person name="Heilman E.R."/>
            <person name="Heiman D."/>
            <person name="Howarth C."/>
            <person name="Mehta T."/>
            <person name="Neiman D."/>
            <person name="Pearson M."/>
            <person name="Roberts A."/>
            <person name="Saif S."/>
            <person name="Shea T."/>
            <person name="Shenoy N."/>
            <person name="Sisk P."/>
            <person name="Stolte C."/>
            <person name="Sykes S."/>
            <person name="White J."/>
            <person name="Yandava C."/>
            <person name="Haas B."/>
            <person name="Henn M.R."/>
            <person name="Nusbaum C."/>
            <person name="Birren B."/>
        </authorList>
    </citation>
    <scope>NUCLEOTIDE SEQUENCE [LARGE SCALE GENOMIC DNA]</scope>
</reference>
<dbReference type="AlphaFoldDB" id="A0A1S0TWI6"/>
<dbReference type="RefSeq" id="XP_003142896.1">
    <property type="nucleotide sequence ID" value="XM_003142848.1"/>
</dbReference>
<proteinExistence type="predicted"/>
<organism evidence="1">
    <name type="scientific">Loa loa</name>
    <name type="common">Eye worm</name>
    <name type="synonym">Filaria loa</name>
    <dbReference type="NCBI Taxonomy" id="7209"/>
    <lineage>
        <taxon>Eukaryota</taxon>
        <taxon>Metazoa</taxon>
        <taxon>Ecdysozoa</taxon>
        <taxon>Nematoda</taxon>
        <taxon>Chromadorea</taxon>
        <taxon>Rhabditida</taxon>
        <taxon>Spirurina</taxon>
        <taxon>Spiruromorpha</taxon>
        <taxon>Filarioidea</taxon>
        <taxon>Onchocercidae</taxon>
        <taxon>Loa</taxon>
    </lineage>
</organism>